<organism evidence="3 4">
    <name type="scientific">Bremia lactucae</name>
    <name type="common">Lettuce downy mildew</name>
    <dbReference type="NCBI Taxonomy" id="4779"/>
    <lineage>
        <taxon>Eukaryota</taxon>
        <taxon>Sar</taxon>
        <taxon>Stramenopiles</taxon>
        <taxon>Oomycota</taxon>
        <taxon>Peronosporomycetes</taxon>
        <taxon>Peronosporales</taxon>
        <taxon>Peronosporaceae</taxon>
        <taxon>Bremia</taxon>
    </lineage>
</organism>
<comment type="caution">
    <text evidence="3">The sequence shown here is derived from an EMBL/GenBank/DDBJ whole genome shotgun (WGS) entry which is preliminary data.</text>
</comment>
<dbReference type="Proteomes" id="UP000294530">
    <property type="component" value="Unassembled WGS sequence"/>
</dbReference>
<sequence length="263" mass="29235">MVAFSVYKSSKYLFDCVSTTDVAPSQPYSMAKQDAFEALQLDSVDVVKRIDNAELKTLIACCEEPPLEAIVTPVTHGDIVPFQTFAKYLNNRQRAGVVILADGRLLILAPVQKDELRLQCIVVKPTSEIAAALSSSSKARSVRDAKLTHFSQNAMQTHASSITPTPTLEPSSKKSRRSQVWPDSSSNYGSAEANHGSRAERREDDRNEIAPPAALMNGKPYLLSSLSRIERATQIAKLRQDYERFNEHYYNVLQEWSNADPTT</sequence>
<feature type="compositionally biased region" description="Polar residues" evidence="1">
    <location>
        <begin position="153"/>
        <end position="170"/>
    </location>
</feature>
<feature type="compositionally biased region" description="Basic and acidic residues" evidence="1">
    <location>
        <begin position="195"/>
        <end position="208"/>
    </location>
</feature>
<evidence type="ECO:0000256" key="1">
    <source>
        <dbReference type="SAM" id="MobiDB-lite"/>
    </source>
</evidence>
<dbReference type="RefSeq" id="XP_067816755.1">
    <property type="nucleotide sequence ID" value="XM_067960525.1"/>
</dbReference>
<dbReference type="EMBL" id="SHOA02000014">
    <property type="protein sequence ID" value="TDH67256.1"/>
    <property type="molecule type" value="Genomic_DNA"/>
</dbReference>
<feature type="domain" description="Spen paralogue and orthologue SPOC C-terminal" evidence="2">
    <location>
        <begin position="42"/>
        <end position="123"/>
    </location>
</feature>
<gene>
    <name evidence="3" type="ORF">CCR75_002428</name>
</gene>
<dbReference type="Pfam" id="PF07744">
    <property type="entry name" value="SPOC"/>
    <property type="match status" value="1"/>
</dbReference>
<evidence type="ECO:0000313" key="4">
    <source>
        <dbReference type="Proteomes" id="UP000294530"/>
    </source>
</evidence>
<dbReference type="OrthoDB" id="116571at2759"/>
<dbReference type="InterPro" id="IPR012921">
    <property type="entry name" value="SPOC_C"/>
</dbReference>
<evidence type="ECO:0000313" key="3">
    <source>
        <dbReference type="EMBL" id="TDH67256.1"/>
    </source>
</evidence>
<accession>A0A976FII6</accession>
<feature type="region of interest" description="Disordered" evidence="1">
    <location>
        <begin position="153"/>
        <end position="213"/>
    </location>
</feature>
<name>A0A976FII6_BRELC</name>
<keyword evidence="4" id="KW-1185">Reference proteome</keyword>
<evidence type="ECO:0000259" key="2">
    <source>
        <dbReference type="Pfam" id="PF07744"/>
    </source>
</evidence>
<dbReference type="KEGG" id="blac:94346196"/>
<reference evidence="3 4" key="1">
    <citation type="journal article" date="2021" name="Genome Biol.">
        <title>AFLAP: assembly-free linkage analysis pipeline using k-mers from genome sequencing data.</title>
        <authorList>
            <person name="Fletcher K."/>
            <person name="Zhang L."/>
            <person name="Gil J."/>
            <person name="Han R."/>
            <person name="Cavanaugh K."/>
            <person name="Michelmore R."/>
        </authorList>
    </citation>
    <scope>NUCLEOTIDE SEQUENCE [LARGE SCALE GENOMIC DNA]</scope>
    <source>
        <strain evidence="3 4">SF5</strain>
    </source>
</reference>
<dbReference type="GeneID" id="94346196"/>
<dbReference type="AlphaFoldDB" id="A0A976FII6"/>
<protein>
    <recommendedName>
        <fullName evidence="2">Spen paralogue and orthologue SPOC C-terminal domain-containing protein</fullName>
    </recommendedName>
</protein>
<proteinExistence type="predicted"/>